<dbReference type="EMBL" id="CAJVPM010020853">
    <property type="protein sequence ID" value="CAG8637119.1"/>
    <property type="molecule type" value="Genomic_DNA"/>
</dbReference>
<evidence type="ECO:0000313" key="2">
    <source>
        <dbReference type="Proteomes" id="UP000789860"/>
    </source>
</evidence>
<comment type="caution">
    <text evidence="1">The sequence shown here is derived from an EMBL/GenBank/DDBJ whole genome shotgun (WGS) entry which is preliminary data.</text>
</comment>
<sequence length="71" mass="7642">KIISQVSKEIDTLARNNLKEELRVIDPILMMSPTSASSGGGIMNSSNFVNTNSITTINGSDGLWDEGWNAT</sequence>
<keyword evidence="2" id="KW-1185">Reference proteome</keyword>
<protein>
    <submittedName>
        <fullName evidence="1">1429_t:CDS:1</fullName>
    </submittedName>
</protein>
<accession>A0ACA9N750</accession>
<feature type="non-terminal residue" evidence="1">
    <location>
        <position position="1"/>
    </location>
</feature>
<organism evidence="1 2">
    <name type="scientific">Scutellospora calospora</name>
    <dbReference type="NCBI Taxonomy" id="85575"/>
    <lineage>
        <taxon>Eukaryota</taxon>
        <taxon>Fungi</taxon>
        <taxon>Fungi incertae sedis</taxon>
        <taxon>Mucoromycota</taxon>
        <taxon>Glomeromycotina</taxon>
        <taxon>Glomeromycetes</taxon>
        <taxon>Diversisporales</taxon>
        <taxon>Gigasporaceae</taxon>
        <taxon>Scutellospora</taxon>
    </lineage>
</organism>
<dbReference type="Proteomes" id="UP000789860">
    <property type="component" value="Unassembled WGS sequence"/>
</dbReference>
<name>A0ACA9N750_9GLOM</name>
<evidence type="ECO:0000313" key="1">
    <source>
        <dbReference type="EMBL" id="CAG8637119.1"/>
    </source>
</evidence>
<reference evidence="1" key="1">
    <citation type="submission" date="2021-06" db="EMBL/GenBank/DDBJ databases">
        <authorList>
            <person name="Kallberg Y."/>
            <person name="Tangrot J."/>
            <person name="Rosling A."/>
        </authorList>
    </citation>
    <scope>NUCLEOTIDE SEQUENCE</scope>
    <source>
        <strain evidence="1">AU212A</strain>
    </source>
</reference>
<gene>
    <name evidence="1" type="ORF">SCALOS_LOCUS8181</name>
</gene>
<proteinExistence type="predicted"/>